<evidence type="ECO:0000313" key="6">
    <source>
        <dbReference type="EMBL" id="KAG5851618.1"/>
    </source>
</evidence>
<dbReference type="PROSITE" id="PS51184">
    <property type="entry name" value="JMJC"/>
    <property type="match status" value="1"/>
</dbReference>
<dbReference type="Gene3D" id="2.60.120.650">
    <property type="entry name" value="Cupin"/>
    <property type="match status" value="1"/>
</dbReference>
<dbReference type="InterPro" id="IPR041667">
    <property type="entry name" value="Cupin_8"/>
</dbReference>
<name>A0A9D3MRY5_ANGAN</name>
<dbReference type="AlphaFoldDB" id="A0A9D3MRY5"/>
<evidence type="ECO:0000256" key="3">
    <source>
        <dbReference type="ARBA" id="ARBA00037342"/>
    </source>
</evidence>
<dbReference type="PANTHER" id="PTHR12461">
    <property type="entry name" value="HYPOXIA-INDUCIBLE FACTOR 1 ALPHA INHIBITOR-RELATED"/>
    <property type="match status" value="1"/>
</dbReference>
<comment type="subcellular location">
    <subcellularLocation>
        <location evidence="1">Cytoplasm</location>
    </subcellularLocation>
</comment>
<keyword evidence="2" id="KW-0963">Cytoplasm</keyword>
<reference evidence="6" key="1">
    <citation type="submission" date="2021-01" db="EMBL/GenBank/DDBJ databases">
        <title>A chromosome-scale assembly of European eel, Anguilla anguilla.</title>
        <authorList>
            <person name="Henkel C."/>
            <person name="Jong-Raadsen S.A."/>
            <person name="Dufour S."/>
            <person name="Weltzien F.-A."/>
            <person name="Palstra A.P."/>
            <person name="Pelster B."/>
            <person name="Spaink H.P."/>
            <person name="Van Den Thillart G.E."/>
            <person name="Jansen H."/>
            <person name="Zahm M."/>
            <person name="Klopp C."/>
            <person name="Cedric C."/>
            <person name="Louis A."/>
            <person name="Berthelot C."/>
            <person name="Parey E."/>
            <person name="Roest Crollius H."/>
            <person name="Montfort J."/>
            <person name="Robinson-Rechavi M."/>
            <person name="Bucao C."/>
            <person name="Bouchez O."/>
            <person name="Gislard M."/>
            <person name="Lluch J."/>
            <person name="Milhes M."/>
            <person name="Lampietro C."/>
            <person name="Lopez Roques C."/>
            <person name="Donnadieu C."/>
            <person name="Braasch I."/>
            <person name="Desvignes T."/>
            <person name="Postlethwait J."/>
            <person name="Bobe J."/>
            <person name="Guiguen Y."/>
            <person name="Dirks R."/>
        </authorList>
    </citation>
    <scope>NUCLEOTIDE SEQUENCE</scope>
    <source>
        <strain evidence="6">Tag_6206</strain>
        <tissue evidence="6">Liver</tissue>
    </source>
</reference>
<accession>A0A9D3MRY5</accession>
<evidence type="ECO:0000256" key="4">
    <source>
        <dbReference type="SAM" id="MobiDB-lite"/>
    </source>
</evidence>
<feature type="region of interest" description="Disordered" evidence="4">
    <location>
        <begin position="328"/>
        <end position="365"/>
    </location>
</feature>
<comment type="function">
    <text evidence="3">May play a role in cellular stress response.</text>
</comment>
<comment type="caution">
    <text evidence="6">The sequence shown here is derived from an EMBL/GenBank/DDBJ whole genome shotgun (WGS) entry which is preliminary data.</text>
</comment>
<dbReference type="SUPFAM" id="SSF51197">
    <property type="entry name" value="Clavaminate synthase-like"/>
    <property type="match status" value="1"/>
</dbReference>
<organism evidence="6 7">
    <name type="scientific">Anguilla anguilla</name>
    <name type="common">European freshwater eel</name>
    <name type="synonym">Muraena anguilla</name>
    <dbReference type="NCBI Taxonomy" id="7936"/>
    <lineage>
        <taxon>Eukaryota</taxon>
        <taxon>Metazoa</taxon>
        <taxon>Chordata</taxon>
        <taxon>Craniata</taxon>
        <taxon>Vertebrata</taxon>
        <taxon>Euteleostomi</taxon>
        <taxon>Actinopterygii</taxon>
        <taxon>Neopterygii</taxon>
        <taxon>Teleostei</taxon>
        <taxon>Anguilliformes</taxon>
        <taxon>Anguillidae</taxon>
        <taxon>Anguilla</taxon>
    </lineage>
</organism>
<evidence type="ECO:0000256" key="2">
    <source>
        <dbReference type="ARBA" id="ARBA00022490"/>
    </source>
</evidence>
<dbReference type="GO" id="GO:0005737">
    <property type="term" value="C:cytoplasm"/>
    <property type="evidence" value="ECO:0007669"/>
    <property type="project" value="UniProtKB-SubCell"/>
</dbReference>
<dbReference type="InterPro" id="IPR003347">
    <property type="entry name" value="JmjC_dom"/>
</dbReference>
<dbReference type="EMBL" id="JAFIRN010000003">
    <property type="protein sequence ID" value="KAG5851618.1"/>
    <property type="molecule type" value="Genomic_DNA"/>
</dbReference>
<feature type="domain" description="JmjC" evidence="5">
    <location>
        <begin position="103"/>
        <end position="281"/>
    </location>
</feature>
<dbReference type="Pfam" id="PF13621">
    <property type="entry name" value="Cupin_8"/>
    <property type="match status" value="1"/>
</dbReference>
<evidence type="ECO:0000259" key="5">
    <source>
        <dbReference type="PROSITE" id="PS51184"/>
    </source>
</evidence>
<proteinExistence type="predicted"/>
<gene>
    <name evidence="6" type="ORF">ANANG_G00053560</name>
</gene>
<evidence type="ECO:0000313" key="7">
    <source>
        <dbReference type="Proteomes" id="UP001044222"/>
    </source>
</evidence>
<evidence type="ECO:0000256" key="1">
    <source>
        <dbReference type="ARBA" id="ARBA00004496"/>
    </source>
</evidence>
<dbReference type="Proteomes" id="UP001044222">
    <property type="component" value="Unassembled WGS sequence"/>
</dbReference>
<keyword evidence="7" id="KW-1185">Reference proteome</keyword>
<dbReference type="SMART" id="SM00558">
    <property type="entry name" value="JmjC"/>
    <property type="match status" value="1"/>
</dbReference>
<dbReference type="FunFam" id="2.60.120.650:FF:000018">
    <property type="entry name" value="HSPB1-associated protein 1 homolog"/>
    <property type="match status" value="1"/>
</dbReference>
<protein>
    <recommendedName>
        <fullName evidence="5">JmjC domain-containing protein</fullName>
    </recommendedName>
</protein>
<dbReference type="PANTHER" id="PTHR12461:SF43">
    <property type="entry name" value="HSPB1-ASSOCIATED PROTEIN 1"/>
    <property type="match status" value="1"/>
</dbReference>
<sequence length="399" mass="44743">MSVKPFTPEEAREILESLQQPVVFFGMASDWPALDWNVEQLSQILDRKAVRFRIGKRREGKTPLFETQCSYREATVREFLCWAKGQSKAGSGPFCELPLSHHWAYADYKYLALLFEDKPSMFEGVAWSDFGYPGRNGRESTLWIGTAGANTPCHLDSYGCNLVLQVQGRKRWHLFPPEDTGCLYPTRVPYEESSVFSRVSVTRPDLQRFPAFSGARAHTVTLEPEKHRSAAGTTDREKPRVLFVPRHWWHYVESLDPLTVSVNSWMELEVDDEARVAEAVTRTVVCALKTTPGADNGDAWLNPTEGVVTSHDENLQYLNLAVRACAEKQGDSAPEPPRSCDRKAADSPRGGASQEAGPRGGEHRPISTNDLLECLVHPEVVAMVTKLLLSRQSTHRGFV</sequence>